<sequence length="207" mass="23206">MGETFGVGYDWEKPAHQVCVSDFTMGKFPVTQGQWKRVMGSNPSYFSSCGDQCPVENVSWNEAQVFIHKLNSQSDKQYRLPTEAEWEYACRSGGKHEMFCGGNDIEAVAWYDRNSEKQTHPVGQKQPNGLGLYDMSGNVWQWVQDWYGSYGSGSEKDPRGPVSGSQRVFRGGCWLLDAESARAVTRRGIGPGKFDDNLGFRLVAPVR</sequence>
<dbReference type="PANTHER" id="PTHR23150:SF19">
    <property type="entry name" value="FORMYLGLYCINE-GENERATING ENZYME"/>
    <property type="match status" value="1"/>
</dbReference>
<reference evidence="2" key="1">
    <citation type="submission" date="2020-12" db="EMBL/GenBank/DDBJ databases">
        <title>Geomonas sp. Red875, isolated from river sediment.</title>
        <authorList>
            <person name="Xu Z."/>
            <person name="Zhang Z."/>
            <person name="Masuda Y."/>
            <person name="Itoh H."/>
            <person name="Senoo K."/>
        </authorList>
    </citation>
    <scope>NUCLEOTIDE SEQUENCE</scope>
    <source>
        <strain evidence="2">Red875</strain>
    </source>
</reference>
<proteinExistence type="predicted"/>
<evidence type="ECO:0000313" key="3">
    <source>
        <dbReference type="Proteomes" id="UP000636888"/>
    </source>
</evidence>
<dbReference type="Gene3D" id="3.90.1580.10">
    <property type="entry name" value="paralog of FGE (formylglycine-generating enzyme)"/>
    <property type="match status" value="1"/>
</dbReference>
<dbReference type="InterPro" id="IPR051043">
    <property type="entry name" value="Sulfatase_Mod_Factor_Kinase"/>
</dbReference>
<dbReference type="PANTHER" id="PTHR23150">
    <property type="entry name" value="SULFATASE MODIFYING FACTOR 1, 2"/>
    <property type="match status" value="1"/>
</dbReference>
<name>A0A8J7SB24_9BACT</name>
<dbReference type="GO" id="GO:0120147">
    <property type="term" value="F:formylglycine-generating oxidase activity"/>
    <property type="evidence" value="ECO:0007669"/>
    <property type="project" value="TreeGrafter"/>
</dbReference>
<keyword evidence="3" id="KW-1185">Reference proteome</keyword>
<dbReference type="Pfam" id="PF03781">
    <property type="entry name" value="FGE-sulfatase"/>
    <property type="match status" value="1"/>
</dbReference>
<dbReference type="InterPro" id="IPR042095">
    <property type="entry name" value="SUMF_sf"/>
</dbReference>
<dbReference type="Proteomes" id="UP000636888">
    <property type="component" value="Unassembled WGS sequence"/>
</dbReference>
<dbReference type="EMBL" id="JAEMHM010000025">
    <property type="protein sequence ID" value="MBJ6727581.1"/>
    <property type="molecule type" value="Genomic_DNA"/>
</dbReference>
<dbReference type="SUPFAM" id="SSF56436">
    <property type="entry name" value="C-type lectin-like"/>
    <property type="match status" value="1"/>
</dbReference>
<dbReference type="InterPro" id="IPR005532">
    <property type="entry name" value="SUMF_dom"/>
</dbReference>
<organism evidence="2 3">
    <name type="scientific">Geomesophilobacter sediminis</name>
    <dbReference type="NCBI Taxonomy" id="2798584"/>
    <lineage>
        <taxon>Bacteria</taxon>
        <taxon>Pseudomonadati</taxon>
        <taxon>Thermodesulfobacteriota</taxon>
        <taxon>Desulfuromonadia</taxon>
        <taxon>Geobacterales</taxon>
        <taxon>Geobacteraceae</taxon>
        <taxon>Geomesophilobacter</taxon>
    </lineage>
</organism>
<gene>
    <name evidence="2" type="ORF">JFN93_22935</name>
</gene>
<accession>A0A8J7SB24</accession>
<evidence type="ECO:0000313" key="2">
    <source>
        <dbReference type="EMBL" id="MBJ6727581.1"/>
    </source>
</evidence>
<comment type="caution">
    <text evidence="2">The sequence shown here is derived from an EMBL/GenBank/DDBJ whole genome shotgun (WGS) entry which is preliminary data.</text>
</comment>
<evidence type="ECO:0000259" key="1">
    <source>
        <dbReference type="Pfam" id="PF03781"/>
    </source>
</evidence>
<feature type="domain" description="Sulfatase-modifying factor enzyme-like" evidence="1">
    <location>
        <begin position="1"/>
        <end position="203"/>
    </location>
</feature>
<protein>
    <submittedName>
        <fullName evidence="2">Formylglycine-generating enzyme family protein</fullName>
    </submittedName>
</protein>
<dbReference type="AlphaFoldDB" id="A0A8J7SB24"/>
<dbReference type="InterPro" id="IPR016187">
    <property type="entry name" value="CTDL_fold"/>
</dbReference>